<comment type="caution">
    <text evidence="2">The sequence shown here is derived from an EMBL/GenBank/DDBJ whole genome shotgun (WGS) entry which is preliminary data.</text>
</comment>
<keyword evidence="3" id="KW-1185">Reference proteome</keyword>
<gene>
    <name evidence="2" type="ORF">CTI12_AA610720</name>
</gene>
<keyword evidence="1" id="KW-0472">Membrane</keyword>
<dbReference type="EMBL" id="PKPP01021603">
    <property type="protein sequence ID" value="PWA34767.1"/>
    <property type="molecule type" value="Genomic_DNA"/>
</dbReference>
<dbReference type="AlphaFoldDB" id="A0A2U1KDB4"/>
<reference evidence="2 3" key="1">
    <citation type="journal article" date="2018" name="Mol. Plant">
        <title>The genome of Artemisia annua provides insight into the evolution of Asteraceae family and artemisinin biosynthesis.</title>
        <authorList>
            <person name="Shen Q."/>
            <person name="Zhang L."/>
            <person name="Liao Z."/>
            <person name="Wang S."/>
            <person name="Yan T."/>
            <person name="Shi P."/>
            <person name="Liu M."/>
            <person name="Fu X."/>
            <person name="Pan Q."/>
            <person name="Wang Y."/>
            <person name="Lv Z."/>
            <person name="Lu X."/>
            <person name="Zhang F."/>
            <person name="Jiang W."/>
            <person name="Ma Y."/>
            <person name="Chen M."/>
            <person name="Hao X."/>
            <person name="Li L."/>
            <person name="Tang Y."/>
            <person name="Lv G."/>
            <person name="Zhou Y."/>
            <person name="Sun X."/>
            <person name="Brodelius P.E."/>
            <person name="Rose J.K.C."/>
            <person name="Tang K."/>
        </authorList>
    </citation>
    <scope>NUCLEOTIDE SEQUENCE [LARGE SCALE GENOMIC DNA]</scope>
    <source>
        <strain evidence="3">cv. Huhao1</strain>
        <tissue evidence="2">Leaf</tissue>
    </source>
</reference>
<protein>
    <submittedName>
        <fullName evidence="2">Uncharacterized protein</fullName>
    </submittedName>
</protein>
<keyword evidence="1" id="KW-0812">Transmembrane</keyword>
<evidence type="ECO:0000256" key="1">
    <source>
        <dbReference type="SAM" id="Phobius"/>
    </source>
</evidence>
<sequence>MRSFTLSFALHNIAITKSYTKATRTHNGTAELFHYDKKLWVAPLAISTTIFLPPMFTQSLMVWLVVNPARVERLNRIQVYMAILFIFRFIDFIVVIYQRHL</sequence>
<evidence type="ECO:0000313" key="3">
    <source>
        <dbReference type="Proteomes" id="UP000245207"/>
    </source>
</evidence>
<keyword evidence="1" id="KW-1133">Transmembrane helix</keyword>
<evidence type="ECO:0000313" key="2">
    <source>
        <dbReference type="EMBL" id="PWA34767.1"/>
    </source>
</evidence>
<feature type="transmembrane region" description="Helical" evidence="1">
    <location>
        <begin position="40"/>
        <end position="65"/>
    </location>
</feature>
<proteinExistence type="predicted"/>
<feature type="transmembrane region" description="Helical" evidence="1">
    <location>
        <begin position="77"/>
        <end position="97"/>
    </location>
</feature>
<dbReference type="Proteomes" id="UP000245207">
    <property type="component" value="Unassembled WGS sequence"/>
</dbReference>
<accession>A0A2U1KDB4</accession>
<name>A0A2U1KDB4_ARTAN</name>
<organism evidence="2 3">
    <name type="scientific">Artemisia annua</name>
    <name type="common">Sweet wormwood</name>
    <dbReference type="NCBI Taxonomy" id="35608"/>
    <lineage>
        <taxon>Eukaryota</taxon>
        <taxon>Viridiplantae</taxon>
        <taxon>Streptophyta</taxon>
        <taxon>Embryophyta</taxon>
        <taxon>Tracheophyta</taxon>
        <taxon>Spermatophyta</taxon>
        <taxon>Magnoliopsida</taxon>
        <taxon>eudicotyledons</taxon>
        <taxon>Gunneridae</taxon>
        <taxon>Pentapetalae</taxon>
        <taxon>asterids</taxon>
        <taxon>campanulids</taxon>
        <taxon>Asterales</taxon>
        <taxon>Asteraceae</taxon>
        <taxon>Asteroideae</taxon>
        <taxon>Anthemideae</taxon>
        <taxon>Artemisiinae</taxon>
        <taxon>Artemisia</taxon>
    </lineage>
</organism>